<keyword evidence="3" id="KW-1185">Reference proteome</keyword>
<dbReference type="Proteomes" id="UP000075321">
    <property type="component" value="Unassembled WGS sequence"/>
</dbReference>
<dbReference type="CDD" id="cd00158">
    <property type="entry name" value="RHOD"/>
    <property type="match status" value="1"/>
</dbReference>
<dbReference type="InterPro" id="IPR001307">
    <property type="entry name" value="Thiosulphate_STrfase_CS"/>
</dbReference>
<dbReference type="EMBL" id="LTAZ01000001">
    <property type="protein sequence ID" value="KYH27861.1"/>
    <property type="molecule type" value="Genomic_DNA"/>
</dbReference>
<dbReference type="SUPFAM" id="SSF52821">
    <property type="entry name" value="Rhodanese/Cell cycle control phosphatase"/>
    <property type="match status" value="1"/>
</dbReference>
<dbReference type="SMART" id="SM00450">
    <property type="entry name" value="RHOD"/>
    <property type="match status" value="1"/>
</dbReference>
<dbReference type="AlphaFoldDB" id="A0A151AJQ1"/>
<dbReference type="InterPro" id="IPR001763">
    <property type="entry name" value="Rhodanese-like_dom"/>
</dbReference>
<dbReference type="InterPro" id="IPR050229">
    <property type="entry name" value="GlpE_sulfurtransferase"/>
</dbReference>
<dbReference type="PROSITE" id="PS50206">
    <property type="entry name" value="RHODANESE_3"/>
    <property type="match status" value="1"/>
</dbReference>
<organism evidence="2 3">
    <name type="scientific">Halalkalicoccus paucihalophilus</name>
    <dbReference type="NCBI Taxonomy" id="1008153"/>
    <lineage>
        <taxon>Archaea</taxon>
        <taxon>Methanobacteriati</taxon>
        <taxon>Methanobacteriota</taxon>
        <taxon>Stenosarchaea group</taxon>
        <taxon>Halobacteria</taxon>
        <taxon>Halobacteriales</taxon>
        <taxon>Halococcaceae</taxon>
        <taxon>Halalkalicoccus</taxon>
    </lineage>
</organism>
<gene>
    <name evidence="2" type="primary">glpE_3</name>
    <name evidence="2" type="ORF">HAPAU_05360</name>
</gene>
<comment type="caution">
    <text evidence="2">The sequence shown here is derived from an EMBL/GenBank/DDBJ whole genome shotgun (WGS) entry which is preliminary data.</text>
</comment>
<dbReference type="Gene3D" id="3.40.250.10">
    <property type="entry name" value="Rhodanese-like domain"/>
    <property type="match status" value="1"/>
</dbReference>
<sequence length="109" mass="12068">MVEELTPEEVREKVEDDEIRVVDIRPEHEFERGHIPGAINVPMNRLPTEIDEHDWDGEVVVACPIGKSSVQAAKLIGSYEGVEDAGQVASMAGGYDAWEYDLEEGESEA</sequence>
<feature type="domain" description="Rhodanese" evidence="1">
    <location>
        <begin position="15"/>
        <end position="104"/>
    </location>
</feature>
<dbReference type="PANTHER" id="PTHR43031">
    <property type="entry name" value="FAD-DEPENDENT OXIDOREDUCTASE"/>
    <property type="match status" value="1"/>
</dbReference>
<evidence type="ECO:0000259" key="1">
    <source>
        <dbReference type="PROSITE" id="PS50206"/>
    </source>
</evidence>
<keyword evidence="2" id="KW-0808">Transferase</keyword>
<dbReference type="PANTHER" id="PTHR43031:SF17">
    <property type="entry name" value="SULFURTRANSFERASE YTWF-RELATED"/>
    <property type="match status" value="1"/>
</dbReference>
<proteinExistence type="predicted"/>
<accession>A0A151AJQ1</accession>
<reference evidence="2 3" key="1">
    <citation type="submission" date="2016-02" db="EMBL/GenBank/DDBJ databases">
        <title>Genome sequence of Halalkalicoccus paucihalophilus DSM 24557.</title>
        <authorList>
            <person name="Poehlein A."/>
            <person name="Daniel R."/>
        </authorList>
    </citation>
    <scope>NUCLEOTIDE SEQUENCE [LARGE SCALE GENOMIC DNA]</scope>
    <source>
        <strain evidence="2 3">DSM 24557</strain>
    </source>
</reference>
<evidence type="ECO:0000313" key="3">
    <source>
        <dbReference type="Proteomes" id="UP000075321"/>
    </source>
</evidence>
<dbReference type="Pfam" id="PF00581">
    <property type="entry name" value="Rhodanese"/>
    <property type="match status" value="1"/>
</dbReference>
<protein>
    <submittedName>
        <fullName evidence="2">Thiosulfate sulfurtransferase GlpE</fullName>
        <ecNumber evidence="2">2.8.1.1</ecNumber>
    </submittedName>
</protein>
<dbReference type="PATRIC" id="fig|1008153.3.peg.535"/>
<dbReference type="EC" id="2.8.1.1" evidence="2"/>
<dbReference type="InterPro" id="IPR036873">
    <property type="entry name" value="Rhodanese-like_dom_sf"/>
</dbReference>
<name>A0A151AJQ1_9EURY</name>
<dbReference type="GO" id="GO:0004792">
    <property type="term" value="F:thiosulfate-cyanide sulfurtransferase activity"/>
    <property type="evidence" value="ECO:0007669"/>
    <property type="project" value="UniProtKB-EC"/>
</dbReference>
<evidence type="ECO:0000313" key="2">
    <source>
        <dbReference type="EMBL" id="KYH27861.1"/>
    </source>
</evidence>
<dbReference type="RefSeq" id="WP_066379139.1">
    <property type="nucleotide sequence ID" value="NZ_LTAZ01000001.1"/>
</dbReference>
<dbReference type="OrthoDB" id="135517at2157"/>
<dbReference type="PROSITE" id="PS00380">
    <property type="entry name" value="RHODANESE_1"/>
    <property type="match status" value="1"/>
</dbReference>